<dbReference type="Proteomes" id="UP000185628">
    <property type="component" value="Unassembled WGS sequence"/>
</dbReference>
<protein>
    <recommendedName>
        <fullName evidence="3">Diaminopimelate epimerase</fullName>
    </recommendedName>
</protein>
<dbReference type="RefSeq" id="WP_073715415.1">
    <property type="nucleotide sequence ID" value="NZ_MQVR01000001.1"/>
</dbReference>
<evidence type="ECO:0000313" key="2">
    <source>
        <dbReference type="Proteomes" id="UP000185628"/>
    </source>
</evidence>
<dbReference type="OrthoDB" id="9805408at2"/>
<sequence>MSALLKAHCAQRDYLIDLSGGEVPPAERVAALCHRQSGIGAEGYLHVATSATDLHVTCLSDRGVAACPSGNDQLALAACLDADAPRTAHTVAGPVTFGPDARGYRLALGRAILPAGEIAQRDGFDCAVTITGLAHQRPALSVTVASPHVVIALPDDTDLAALPWLGSGDIEIDPAPREGATSCLVIPSAGASGMLGAGELRVIDRERGEVPSSVFAAGAAAHALRTWAGGAGPTLWQMRAYGGDVWVEFDGDAIDVIAAAQVIAEVSPRG</sequence>
<dbReference type="EMBL" id="MQVR01000001">
    <property type="protein sequence ID" value="OKL55189.1"/>
    <property type="molecule type" value="Genomic_DNA"/>
</dbReference>
<name>A0A1Q5Q670_9ACTO</name>
<keyword evidence="2" id="KW-1185">Reference proteome</keyword>
<comment type="caution">
    <text evidence="1">The sequence shown here is derived from an EMBL/GenBank/DDBJ whole genome shotgun (WGS) entry which is preliminary data.</text>
</comment>
<evidence type="ECO:0000313" key="1">
    <source>
        <dbReference type="EMBL" id="OKL55189.1"/>
    </source>
</evidence>
<reference evidence="2" key="1">
    <citation type="submission" date="2016-12" db="EMBL/GenBank/DDBJ databases">
        <authorList>
            <person name="Meng X."/>
        </authorList>
    </citation>
    <scope>NUCLEOTIDE SEQUENCE [LARGE SCALE GENOMIC DNA]</scope>
    <source>
        <strain evidence="2">DSM 19116</strain>
    </source>
</reference>
<evidence type="ECO:0008006" key="3">
    <source>
        <dbReference type="Google" id="ProtNLM"/>
    </source>
</evidence>
<gene>
    <name evidence="1" type="ORF">BSZ39_00355</name>
</gene>
<proteinExistence type="predicted"/>
<accession>A0A1Q5Q670</accession>
<dbReference type="AlphaFoldDB" id="A0A1Q5Q670"/>
<dbReference type="Gene3D" id="3.10.310.10">
    <property type="entry name" value="Diaminopimelate Epimerase, Chain A, domain 1"/>
    <property type="match status" value="2"/>
</dbReference>
<organism evidence="1 2">
    <name type="scientific">Bowdeniella nasicola</name>
    <dbReference type="NCBI Taxonomy" id="208480"/>
    <lineage>
        <taxon>Bacteria</taxon>
        <taxon>Bacillati</taxon>
        <taxon>Actinomycetota</taxon>
        <taxon>Actinomycetes</taxon>
        <taxon>Actinomycetales</taxon>
        <taxon>Actinomycetaceae</taxon>
        <taxon>Bowdeniella</taxon>
    </lineage>
</organism>